<evidence type="ECO:0000313" key="2">
    <source>
        <dbReference type="EMBL" id="KAG5267707.1"/>
    </source>
</evidence>
<evidence type="ECO:0000256" key="1">
    <source>
        <dbReference type="SAM" id="Phobius"/>
    </source>
</evidence>
<reference evidence="2 3" key="1">
    <citation type="submission" date="2020-10" db="EMBL/GenBank/DDBJ databases">
        <title>Chromosome-scale genome assembly of the Allis shad, Alosa alosa.</title>
        <authorList>
            <person name="Margot Z."/>
            <person name="Christophe K."/>
            <person name="Cabau C."/>
            <person name="Louis A."/>
            <person name="Berthelot C."/>
            <person name="Parey E."/>
            <person name="Roest Crollius H."/>
            <person name="Montfort J."/>
            <person name="Robinson-Rechavi M."/>
            <person name="Bucao C."/>
            <person name="Bouchez O."/>
            <person name="Gislard M."/>
            <person name="Lluch J."/>
            <person name="Milhes M."/>
            <person name="Lampietro C."/>
            <person name="Lopez Roques C."/>
            <person name="Donnadieu C."/>
            <person name="Braasch I."/>
            <person name="Desvignes T."/>
            <person name="Postlethwait J."/>
            <person name="Bobe J."/>
            <person name="Guiguen Y."/>
        </authorList>
    </citation>
    <scope>NUCLEOTIDE SEQUENCE [LARGE SCALE GENOMIC DNA]</scope>
    <source>
        <strain evidence="2">M-15738</strain>
        <tissue evidence="2">Blood</tissue>
    </source>
</reference>
<organism evidence="2 3">
    <name type="scientific">Alosa alosa</name>
    <name type="common">allis shad</name>
    <dbReference type="NCBI Taxonomy" id="278164"/>
    <lineage>
        <taxon>Eukaryota</taxon>
        <taxon>Metazoa</taxon>
        <taxon>Chordata</taxon>
        <taxon>Craniata</taxon>
        <taxon>Vertebrata</taxon>
        <taxon>Euteleostomi</taxon>
        <taxon>Actinopterygii</taxon>
        <taxon>Neopterygii</taxon>
        <taxon>Teleostei</taxon>
        <taxon>Clupei</taxon>
        <taxon>Clupeiformes</taxon>
        <taxon>Clupeoidei</taxon>
        <taxon>Clupeidae</taxon>
        <taxon>Alosa</taxon>
    </lineage>
</organism>
<accession>A0AAV6G0X5</accession>
<name>A0AAV6G0X5_9TELE</name>
<dbReference type="PANTHER" id="PTHR28640:SF1">
    <property type="entry name" value="ADP-RIBOSYLATION FACTOR-LIKE PROTEIN 6-INTERACTING PROTEIN 6"/>
    <property type="match status" value="1"/>
</dbReference>
<feature type="transmembrane region" description="Helical" evidence="1">
    <location>
        <begin position="178"/>
        <end position="198"/>
    </location>
</feature>
<keyword evidence="1" id="KW-1133">Transmembrane helix</keyword>
<keyword evidence="1" id="KW-0812">Transmembrane</keyword>
<dbReference type="InterPro" id="IPR029383">
    <property type="entry name" value="ARL6IP6"/>
</dbReference>
<dbReference type="Pfam" id="PF15062">
    <property type="entry name" value="ARL6IP6"/>
    <property type="match status" value="1"/>
</dbReference>
<protein>
    <recommendedName>
        <fullName evidence="4">ADP-ribosylation factor-like protein 6-interacting protein 6</fullName>
    </recommendedName>
</protein>
<keyword evidence="3" id="KW-1185">Reference proteome</keyword>
<dbReference type="Proteomes" id="UP000823561">
    <property type="component" value="Chromosome 17"/>
</dbReference>
<gene>
    <name evidence="2" type="ORF">AALO_G00224740</name>
</gene>
<comment type="caution">
    <text evidence="2">The sequence shown here is derived from an EMBL/GenBank/DDBJ whole genome shotgun (WGS) entry which is preliminary data.</text>
</comment>
<feature type="transmembrane region" description="Helical" evidence="1">
    <location>
        <begin position="81"/>
        <end position="105"/>
    </location>
</feature>
<sequence>MPRVDNAGAPDGGARLATEPLARRLMFAHGLDKDVSSHELDRTDFQRASLHETSQQGMSMSIKSSPQQKYKDDRKQWPARILSILLCVIVVSVIALFFAFIYVILKELKAEKIIREDGTEVRLLGFWSLLMLSSLAGISCCSFSWTLTYFDSYDPGTFPPTSLSSSRLRRMTGHSFHMGYSVAILNGIVAAFTAMWCLS</sequence>
<evidence type="ECO:0008006" key="4">
    <source>
        <dbReference type="Google" id="ProtNLM"/>
    </source>
</evidence>
<proteinExistence type="predicted"/>
<dbReference type="PANTHER" id="PTHR28640">
    <property type="entry name" value="ADP-RIBOSYLATION FACTOR-LIKE PROTEIN 6-INTERACTING PROTEIN 6"/>
    <property type="match status" value="1"/>
</dbReference>
<feature type="transmembrane region" description="Helical" evidence="1">
    <location>
        <begin position="126"/>
        <end position="150"/>
    </location>
</feature>
<evidence type="ECO:0000313" key="3">
    <source>
        <dbReference type="Proteomes" id="UP000823561"/>
    </source>
</evidence>
<dbReference type="AlphaFoldDB" id="A0AAV6G0X5"/>
<dbReference type="EMBL" id="JADWDJ010000017">
    <property type="protein sequence ID" value="KAG5267707.1"/>
    <property type="molecule type" value="Genomic_DNA"/>
</dbReference>
<keyword evidence="1" id="KW-0472">Membrane</keyword>